<protein>
    <submittedName>
        <fullName evidence="1">Uncharacterized protein</fullName>
    </submittedName>
</protein>
<dbReference type="EMBL" id="FOJN01000003">
    <property type="protein sequence ID" value="SFA45059.1"/>
    <property type="molecule type" value="Genomic_DNA"/>
</dbReference>
<name>A0A1I0SZX3_9NOCA</name>
<gene>
    <name evidence="1" type="ORF">SAMN05444374_103203</name>
</gene>
<dbReference type="Proteomes" id="UP000182054">
    <property type="component" value="Unassembled WGS sequence"/>
</dbReference>
<evidence type="ECO:0000313" key="1">
    <source>
        <dbReference type="EMBL" id="SFA45059.1"/>
    </source>
</evidence>
<dbReference type="AlphaFoldDB" id="A0A1I0SZX3"/>
<organism evidence="1 2">
    <name type="scientific">Rhodococcoides kroppenstedtii</name>
    <dbReference type="NCBI Taxonomy" id="293050"/>
    <lineage>
        <taxon>Bacteria</taxon>
        <taxon>Bacillati</taxon>
        <taxon>Actinomycetota</taxon>
        <taxon>Actinomycetes</taxon>
        <taxon>Mycobacteriales</taxon>
        <taxon>Nocardiaceae</taxon>
        <taxon>Rhodococcoides</taxon>
    </lineage>
</organism>
<sequence length="64" mass="6935">MVRFYDRGMERSSVESRLSELVHAAVPPSDLAVAAIVAGVPVEATRPAGLRNADLGWTDRNVQE</sequence>
<evidence type="ECO:0000313" key="2">
    <source>
        <dbReference type="Proteomes" id="UP000182054"/>
    </source>
</evidence>
<accession>A0A1I0SZX3</accession>
<reference evidence="1 2" key="1">
    <citation type="submission" date="2016-10" db="EMBL/GenBank/DDBJ databases">
        <authorList>
            <person name="de Groot N.N."/>
        </authorList>
    </citation>
    <scope>NUCLEOTIDE SEQUENCE [LARGE SCALE GENOMIC DNA]</scope>
    <source>
        <strain evidence="1 2">DSM 44908</strain>
    </source>
</reference>
<proteinExistence type="predicted"/>